<dbReference type="AlphaFoldDB" id="A0A073KFW8"/>
<dbReference type="InterPro" id="IPR025010">
    <property type="entry name" value="DUF3978"/>
</dbReference>
<name>A0A073KFW8_9BACI</name>
<dbReference type="eggNOG" id="ENOG5030EQ9">
    <property type="taxonomic scope" value="Bacteria"/>
</dbReference>
<dbReference type="RefSeq" id="WP_034634837.1">
    <property type="nucleotide sequence ID" value="NZ_CBCSJC010000002.1"/>
</dbReference>
<dbReference type="Pfam" id="PF13123">
    <property type="entry name" value="DUF3978"/>
    <property type="match status" value="1"/>
</dbReference>
<protein>
    <submittedName>
        <fullName evidence="1">Uncharacterized protein</fullName>
    </submittedName>
</protein>
<dbReference type="OrthoDB" id="2920356at2"/>
<reference evidence="1 2" key="1">
    <citation type="submission" date="2014-06" db="EMBL/GenBank/DDBJ databases">
        <title>Draft genome sequence of Bacillus manliponensis JCM 15802 (MCCC 1A00708).</title>
        <authorList>
            <person name="Lai Q."/>
            <person name="Liu Y."/>
            <person name="Shao Z."/>
        </authorList>
    </citation>
    <scope>NUCLEOTIDE SEQUENCE [LARGE SCALE GENOMIC DNA]</scope>
    <source>
        <strain evidence="1 2">JCM 15802</strain>
    </source>
</reference>
<dbReference type="Proteomes" id="UP000027822">
    <property type="component" value="Unassembled WGS sequence"/>
</dbReference>
<organism evidence="1 2">
    <name type="scientific">Bacillus manliponensis</name>
    <dbReference type="NCBI Taxonomy" id="574376"/>
    <lineage>
        <taxon>Bacteria</taxon>
        <taxon>Bacillati</taxon>
        <taxon>Bacillota</taxon>
        <taxon>Bacilli</taxon>
        <taxon>Bacillales</taxon>
        <taxon>Bacillaceae</taxon>
        <taxon>Bacillus</taxon>
        <taxon>Bacillus cereus group</taxon>
    </lineage>
</organism>
<dbReference type="EMBL" id="JOTN01000001">
    <property type="protein sequence ID" value="KEK21213.1"/>
    <property type="molecule type" value="Genomic_DNA"/>
</dbReference>
<gene>
    <name evidence="1" type="ORF">BAMA_00115</name>
</gene>
<dbReference type="STRING" id="574376.BAMA_00115"/>
<evidence type="ECO:0000313" key="2">
    <source>
        <dbReference type="Proteomes" id="UP000027822"/>
    </source>
</evidence>
<evidence type="ECO:0000313" key="1">
    <source>
        <dbReference type="EMBL" id="KEK21213.1"/>
    </source>
</evidence>
<comment type="caution">
    <text evidence="1">The sequence shown here is derived from an EMBL/GenBank/DDBJ whole genome shotgun (WGS) entry which is preliminary data.</text>
</comment>
<keyword evidence="2" id="KW-1185">Reference proteome</keyword>
<proteinExistence type="predicted"/>
<sequence>MEAFSIQNFVQTKQESYKSETIFSLNVCEANAFDPDLTKSTTFSCIVTKENVNVVIKKEISHRPDNNETKQYVIPTQAFDYIFPTIREDAEEMMIHVQGFGKHGELLVNDRLLVQENNRTNVAKIKTFFETLNKNVCLAVNGFRTEA</sequence>
<accession>A0A073KFW8</accession>